<dbReference type="HOGENOM" id="CLU_028187_0_0_2"/>
<dbReference type="Pfam" id="PF00723">
    <property type="entry name" value="Glyco_hydro_15"/>
    <property type="match status" value="1"/>
</dbReference>
<gene>
    <name evidence="2" type="ordered locus">Mzhil_1061</name>
</gene>
<dbReference type="Gene3D" id="1.50.10.10">
    <property type="match status" value="1"/>
</dbReference>
<evidence type="ECO:0000313" key="3">
    <source>
        <dbReference type="Proteomes" id="UP000006622"/>
    </source>
</evidence>
<evidence type="ECO:0000259" key="1">
    <source>
        <dbReference type="Pfam" id="PF00723"/>
    </source>
</evidence>
<dbReference type="STRING" id="679901.Mzhil_1061"/>
<keyword evidence="3" id="KW-1185">Reference proteome</keyword>
<dbReference type="PANTHER" id="PTHR31616:SF13">
    <property type="entry name" value="GLUCAN 1,4-ALPHA-GLUCOSIDASE"/>
    <property type="match status" value="1"/>
</dbReference>
<keyword evidence="2" id="KW-0378">Hydrolase</keyword>
<name>F7XLZ0_METZD</name>
<dbReference type="GeneID" id="10822688"/>
<dbReference type="PANTHER" id="PTHR31616">
    <property type="entry name" value="TREHALASE"/>
    <property type="match status" value="1"/>
</dbReference>
<dbReference type="InterPro" id="IPR011613">
    <property type="entry name" value="GH15-like"/>
</dbReference>
<dbReference type="OrthoDB" id="36362at2157"/>
<dbReference type="GO" id="GO:0005975">
    <property type="term" value="P:carbohydrate metabolic process"/>
    <property type="evidence" value="ECO:0007669"/>
    <property type="project" value="InterPro"/>
</dbReference>
<dbReference type="GO" id="GO:0004553">
    <property type="term" value="F:hydrolase activity, hydrolyzing O-glycosyl compounds"/>
    <property type="evidence" value="ECO:0007669"/>
    <property type="project" value="TreeGrafter"/>
</dbReference>
<dbReference type="AlphaFoldDB" id="F7XLZ0"/>
<sequence>MTRHIVLGNQSLLINIDRWLQVRDIYFPQVGQENHLSGHAQRIGVYADGNISWINESEWERSHGYRKDTLISDNQAINHRIGIELLLDECVHGDMNIFLRKITIRNLHSYTRNIRLFFNQDFHIYGTGIGDTAIYQMDHNVIVHYKNSRYFLIGALKSNITEKMTTDIDDFSVGQAEGEFFEGTFKDAEDGILSKNPVAQGTVDSTIGLHIEIPGRSEKVVYYYITAGKNFQEIYKLNDQVIENGPETIIEETERNNKLWISNVSVDLSGIDTRIAEMYRRSLFVIKTQTDREGAIIAANDSDNLQYNRDTYSYMWARDGALTAAGMINAGFPEFGRPFFTFCKDVLWWAGCMLHKYNPDGTLGSSWHPWVEFGRPSLPVQEDETALVLYALWKYYENTGDREFIIELYEPLIKKAAFFLNSYRYPNEMPRESYDLWEERRGIFTFTCAAVYAGLIAGEKLGDLLDDEEVCSLCRTTYQELKRSIVDELFDRDNEVFFRGINFRCGDLDQKVVDRTVDSSVYAIFDFGVLPADDIRVENTMRRVENKLRVGTNGGIARYENDNYHRQSDQYPGNPWIICTLWLAKWYIAKAKSGDELEKPLELINWVVNCSLETGIMPEQVHPFTYESLSVAPLTWSHAEFVDTVTKYIEKRQLLSLK</sequence>
<dbReference type="RefSeq" id="WP_013898356.1">
    <property type="nucleotide sequence ID" value="NC_015676.1"/>
</dbReference>
<dbReference type="EMBL" id="CP002101">
    <property type="protein sequence ID" value="AEH60918.1"/>
    <property type="molecule type" value="Genomic_DNA"/>
</dbReference>
<dbReference type="KEGG" id="mzh:Mzhil_1061"/>
<reference evidence="2" key="1">
    <citation type="submission" date="2010-07" db="EMBL/GenBank/DDBJ databases">
        <title>The complete genome of Methanosalsum zhilinae DSM 4017.</title>
        <authorList>
            <consortium name="US DOE Joint Genome Institute (JGI-PGF)"/>
            <person name="Lucas S."/>
            <person name="Copeland A."/>
            <person name="Lapidus A."/>
            <person name="Glavina del Rio T."/>
            <person name="Dalin E."/>
            <person name="Tice H."/>
            <person name="Bruce D."/>
            <person name="Goodwin L."/>
            <person name="Pitluck S."/>
            <person name="Kyrpides N."/>
            <person name="Mavromatis K."/>
            <person name="Ovchinnikova G."/>
            <person name="Daligault H."/>
            <person name="Detter J.C."/>
            <person name="Han C."/>
            <person name="Tapia R."/>
            <person name="Larimer F."/>
            <person name="Land M."/>
            <person name="Hauser L."/>
            <person name="Markowitz V."/>
            <person name="Cheng J.-F."/>
            <person name="Hugenholtz P."/>
            <person name="Woyke T."/>
            <person name="Wu D."/>
            <person name="Spring S."/>
            <person name="Schueler E."/>
            <person name="Brambilla E."/>
            <person name="Klenk H.-P."/>
            <person name="Eisen J.A."/>
        </authorList>
    </citation>
    <scope>NUCLEOTIDE SEQUENCE</scope>
    <source>
        <strain evidence="2">DSM 4017</strain>
    </source>
</reference>
<accession>F7XLZ0</accession>
<organism evidence="2 3">
    <name type="scientific">Methanosalsum zhilinae (strain DSM 4017 / NBRC 107636 / OCM 62 / WeN5)</name>
    <name type="common">Methanohalophilus zhilinae</name>
    <dbReference type="NCBI Taxonomy" id="679901"/>
    <lineage>
        <taxon>Archaea</taxon>
        <taxon>Methanobacteriati</taxon>
        <taxon>Methanobacteriota</taxon>
        <taxon>Stenosarchaea group</taxon>
        <taxon>Methanomicrobia</taxon>
        <taxon>Methanosarcinales</taxon>
        <taxon>Methanosarcinaceae</taxon>
        <taxon>Methanosalsum</taxon>
    </lineage>
</organism>
<dbReference type="Proteomes" id="UP000006622">
    <property type="component" value="Chromosome"/>
</dbReference>
<dbReference type="InterPro" id="IPR012341">
    <property type="entry name" value="6hp_glycosidase-like_sf"/>
</dbReference>
<dbReference type="InterPro" id="IPR008928">
    <property type="entry name" value="6-hairpin_glycosidase_sf"/>
</dbReference>
<evidence type="ECO:0000313" key="2">
    <source>
        <dbReference type="EMBL" id="AEH60918.1"/>
    </source>
</evidence>
<protein>
    <submittedName>
        <fullName evidence="2">Glycoside hydrolase 15-related protein</fullName>
    </submittedName>
</protein>
<proteinExistence type="predicted"/>
<dbReference type="SUPFAM" id="SSF48208">
    <property type="entry name" value="Six-hairpin glycosidases"/>
    <property type="match status" value="1"/>
</dbReference>
<feature type="domain" description="GH15-like" evidence="1">
    <location>
        <begin position="380"/>
        <end position="591"/>
    </location>
</feature>